<dbReference type="OrthoDB" id="27934at2759"/>
<sequence length="1050" mass="110465">MVDLAHILSDSDGETESSSLQSVGEGCTFNELQESQAGCMHVAQVPPMHGLSHMTQSPAIHEEHPPFPIDTVLVHPASEPSASGQDKGGAYNLQQTSEPAETLDSFPGADSDAERPPRLLTGSAYTQLCHAEDTLHAVSAEDHCYPSSSPTKKPIPDPVESIDHASSLPGPATGASISLEPAVSIPRGDVMISPAGDSFVETTMPSMDGVHAFQDDGRKSASSTSHSVAINPREATSGSSEGPPAPPSAYTHPLLEHPPQEPSLEVDCDLEGTHAMRVDGRKLPREDPGTDASLPAGVIQATATMDLDGATPDEAAIPATADLLLLDAAVSDSLAAPLMPAASSNLVDLLSLVVSDTPAPNDAAATEDSDTPCSATLETASYVSLYHPCSTDDAVLAPSPPQALDSTIATSLSSSTDSSSSKSFTDQHGSDDIPDSQICLSTLAEPASASADPPIARSPSPDFSLDGMNTNASLSGPGSTRSDAATGSESMLEEPQSLSAADLPSRLPEDAFVLPTIVVAPPDEDLDSHTHSPPGDENSADIQDERSVQSEPAPLLEDPIEFHPRVQELISSLGSAVESGLQETVLSDNSHAEPLVPVGIVEAEDMPAEGIADPPSPGLPPSSPPCSQVSDLALPSSQDDGLGDISDQPIADTADISVQDGPEADMELCNSQPSSSPPDQTFSSSPPQAVSSPPTSPLLLPEDKGKARAEVAELDLEETRSHVEPEHESKKRSATDDLEEETSTAKRARTTSYSPPLPPNPKRHTMLGQKRAYKKLVQPFRSPLVNIEDVLAGKDHVYATGRARSVSKPPAKDEPEGNTSPARSHDDGETASDALNEPKKLVATRDRTANAGRPFKALVIQPGAATSTLAAKTGSTLQALQARAQKLKQAVKIRDERERGDGQSLEALVHKWRTVGRDVAWLVWDTVKDLDPGDSLKIVPAKGGWGDDEVGPRKKGREEFADGGFKEGWGWDDGKGAGGKQGGFDGSWGWDDKKEEEHEGQADECLEEKMEVDEESPMMDHSLGTMLRHLGIDPETLGWDDDEGDFVGEP</sequence>
<feature type="compositionally biased region" description="Polar residues" evidence="2">
    <location>
        <begin position="467"/>
        <end position="489"/>
    </location>
</feature>
<proteinExistence type="predicted"/>
<feature type="coiled-coil region" evidence="1">
    <location>
        <begin position="870"/>
        <end position="897"/>
    </location>
</feature>
<comment type="caution">
    <text evidence="3">The sequence shown here is derived from an EMBL/GenBank/DDBJ whole genome shotgun (WGS) entry which is preliminary data.</text>
</comment>
<name>A0A9P3L8E0_9APHY</name>
<feature type="compositionally biased region" description="Basic and acidic residues" evidence="2">
    <location>
        <begin position="990"/>
        <end position="1001"/>
    </location>
</feature>
<feature type="compositionally biased region" description="Basic and acidic residues" evidence="2">
    <location>
        <begin position="950"/>
        <end position="960"/>
    </location>
</feature>
<evidence type="ECO:0000313" key="3">
    <source>
        <dbReference type="EMBL" id="GJE84582.1"/>
    </source>
</evidence>
<feature type="region of interest" description="Disordered" evidence="2">
    <location>
        <begin position="1"/>
        <end position="22"/>
    </location>
</feature>
<organism evidence="3 4">
    <name type="scientific">Phanerochaete sordida</name>
    <dbReference type="NCBI Taxonomy" id="48140"/>
    <lineage>
        <taxon>Eukaryota</taxon>
        <taxon>Fungi</taxon>
        <taxon>Dikarya</taxon>
        <taxon>Basidiomycota</taxon>
        <taxon>Agaricomycotina</taxon>
        <taxon>Agaricomycetes</taxon>
        <taxon>Polyporales</taxon>
        <taxon>Phanerochaetaceae</taxon>
        <taxon>Phanerochaete</taxon>
    </lineage>
</organism>
<keyword evidence="1" id="KW-0175">Coiled coil</keyword>
<feature type="compositionally biased region" description="Pro residues" evidence="2">
    <location>
        <begin position="614"/>
        <end position="624"/>
    </location>
</feature>
<keyword evidence="4" id="KW-1185">Reference proteome</keyword>
<feature type="region of interest" description="Disordered" evidence="2">
    <location>
        <begin position="58"/>
        <end position="118"/>
    </location>
</feature>
<feature type="region of interest" description="Disordered" evidence="2">
    <location>
        <begin position="947"/>
        <end position="1003"/>
    </location>
</feature>
<evidence type="ECO:0000256" key="2">
    <source>
        <dbReference type="SAM" id="MobiDB-lite"/>
    </source>
</evidence>
<feature type="region of interest" description="Disordered" evidence="2">
    <location>
        <begin position="800"/>
        <end position="853"/>
    </location>
</feature>
<dbReference type="Proteomes" id="UP000703269">
    <property type="component" value="Unassembled WGS sequence"/>
</dbReference>
<feature type="region of interest" description="Disordered" evidence="2">
    <location>
        <begin position="521"/>
        <end position="557"/>
    </location>
</feature>
<gene>
    <name evidence="3" type="ORF">PsYK624_006580</name>
</gene>
<feature type="region of interest" description="Disordered" evidence="2">
    <location>
        <begin position="397"/>
        <end position="500"/>
    </location>
</feature>
<feature type="compositionally biased region" description="Basic and acidic residues" evidence="2">
    <location>
        <begin position="836"/>
        <end position="848"/>
    </location>
</feature>
<dbReference type="EMBL" id="BPQB01000001">
    <property type="protein sequence ID" value="GJE84582.1"/>
    <property type="molecule type" value="Genomic_DNA"/>
</dbReference>
<feature type="region of interest" description="Disordered" evidence="2">
    <location>
        <begin position="208"/>
        <end position="262"/>
    </location>
</feature>
<reference evidence="3 4" key="1">
    <citation type="submission" date="2021-08" db="EMBL/GenBank/DDBJ databases">
        <title>Draft Genome Sequence of Phanerochaete sordida strain YK-624.</title>
        <authorList>
            <person name="Mori T."/>
            <person name="Dohra H."/>
            <person name="Suzuki T."/>
            <person name="Kawagishi H."/>
            <person name="Hirai H."/>
        </authorList>
    </citation>
    <scope>NUCLEOTIDE SEQUENCE [LARGE SCALE GENOMIC DNA]</scope>
    <source>
        <strain evidence="3 4">YK-624</strain>
    </source>
</reference>
<feature type="compositionally biased region" description="Basic and acidic residues" evidence="2">
    <location>
        <begin position="701"/>
        <end position="735"/>
    </location>
</feature>
<dbReference type="Gene3D" id="6.10.140.1020">
    <property type="match status" value="2"/>
</dbReference>
<feature type="compositionally biased region" description="Gly residues" evidence="2">
    <location>
        <begin position="976"/>
        <end position="986"/>
    </location>
</feature>
<feature type="compositionally biased region" description="Low complexity" evidence="2">
    <location>
        <begin position="671"/>
        <end position="700"/>
    </location>
</feature>
<evidence type="ECO:0000256" key="1">
    <source>
        <dbReference type="SAM" id="Coils"/>
    </source>
</evidence>
<protein>
    <submittedName>
        <fullName evidence="3">Uncharacterized protein</fullName>
    </submittedName>
</protein>
<feature type="compositionally biased region" description="Low complexity" evidence="2">
    <location>
        <begin position="406"/>
        <end position="424"/>
    </location>
</feature>
<feature type="region of interest" description="Disordered" evidence="2">
    <location>
        <begin position="141"/>
        <end position="173"/>
    </location>
</feature>
<accession>A0A9P3L8E0</accession>
<dbReference type="AlphaFoldDB" id="A0A9P3L8E0"/>
<evidence type="ECO:0000313" key="4">
    <source>
        <dbReference type="Proteomes" id="UP000703269"/>
    </source>
</evidence>
<feature type="region of interest" description="Disordered" evidence="2">
    <location>
        <begin position="579"/>
        <end position="770"/>
    </location>
</feature>